<dbReference type="EMBL" id="CP134876">
    <property type="protein sequence ID" value="WNM40376.1"/>
    <property type="molecule type" value="Genomic_DNA"/>
</dbReference>
<feature type="transmembrane region" description="Helical" evidence="1">
    <location>
        <begin position="25"/>
        <end position="46"/>
    </location>
</feature>
<protein>
    <submittedName>
        <fullName evidence="2">Uncharacterized protein</fullName>
    </submittedName>
</protein>
<dbReference type="Proteomes" id="UP001303001">
    <property type="component" value="Chromosome"/>
</dbReference>
<accession>A0ABY9ZYJ4</accession>
<reference evidence="2 3" key="1">
    <citation type="submission" date="2023-09" db="EMBL/GenBank/DDBJ databases">
        <title>Micromonospora halotolerans DSM 45598 genome sequence.</title>
        <authorList>
            <person name="Mo P."/>
        </authorList>
    </citation>
    <scope>NUCLEOTIDE SEQUENCE [LARGE SCALE GENOMIC DNA]</scope>
    <source>
        <strain evidence="2 3">DSM 45598</strain>
    </source>
</reference>
<keyword evidence="1" id="KW-1133">Transmembrane helix</keyword>
<feature type="transmembrane region" description="Helical" evidence="1">
    <location>
        <begin position="58"/>
        <end position="79"/>
    </location>
</feature>
<evidence type="ECO:0000313" key="3">
    <source>
        <dbReference type="Proteomes" id="UP001303001"/>
    </source>
</evidence>
<gene>
    <name evidence="2" type="ORF">RMN56_03185</name>
</gene>
<dbReference type="RefSeq" id="WP_313722355.1">
    <property type="nucleotide sequence ID" value="NZ_CP134876.1"/>
</dbReference>
<proteinExistence type="predicted"/>
<keyword evidence="1" id="KW-0472">Membrane</keyword>
<organism evidence="2 3">
    <name type="scientific">Micromonospora halotolerans</name>
    <dbReference type="NCBI Taxonomy" id="709879"/>
    <lineage>
        <taxon>Bacteria</taxon>
        <taxon>Bacillati</taxon>
        <taxon>Actinomycetota</taxon>
        <taxon>Actinomycetes</taxon>
        <taxon>Micromonosporales</taxon>
        <taxon>Micromonosporaceae</taxon>
        <taxon>Micromonospora</taxon>
    </lineage>
</organism>
<evidence type="ECO:0000256" key="1">
    <source>
        <dbReference type="SAM" id="Phobius"/>
    </source>
</evidence>
<sequence>MPHLDVRRLAAVDMYGSVGSPVRRWVILAEFVVGVVGCVALGLWAAHGGGPVRTALGVYLALVGLNYVPLALHAVTLSRRGALARELAGVDVPAELRHYTPRQLWIFVPLLPLVLAVRQARGR</sequence>
<keyword evidence="3" id="KW-1185">Reference proteome</keyword>
<keyword evidence="1" id="KW-0812">Transmembrane</keyword>
<evidence type="ECO:0000313" key="2">
    <source>
        <dbReference type="EMBL" id="WNM40376.1"/>
    </source>
</evidence>
<name>A0ABY9ZYJ4_9ACTN</name>